<comment type="caution">
    <text evidence="1">The sequence shown here is derived from an EMBL/GenBank/DDBJ whole genome shotgun (WGS) entry which is preliminary data.</text>
</comment>
<reference evidence="1 2" key="1">
    <citation type="submission" date="2020-08" db="EMBL/GenBank/DDBJ databases">
        <title>A Genomic Blueprint of the Chicken Gut Microbiome.</title>
        <authorList>
            <person name="Gilroy R."/>
            <person name="Ravi A."/>
            <person name="Getino M."/>
            <person name="Pursley I."/>
            <person name="Horton D.L."/>
            <person name="Alikhan N.-F."/>
            <person name="Baker D."/>
            <person name="Gharbi K."/>
            <person name="Hall N."/>
            <person name="Watson M."/>
            <person name="Adriaenssens E.M."/>
            <person name="Foster-Nyarko E."/>
            <person name="Jarju S."/>
            <person name="Secka A."/>
            <person name="Antonio M."/>
            <person name="Oren A."/>
            <person name="Chaudhuri R."/>
            <person name="La Ragione R.M."/>
            <person name="Hildebrand F."/>
            <person name="Pallen M.J."/>
        </authorList>
    </citation>
    <scope>NUCLEOTIDE SEQUENCE [LARGE SCALE GENOMIC DNA]</scope>
    <source>
        <strain evidence="1 2">Sa1YVA6</strain>
    </source>
</reference>
<name>A0ABR8XQX0_9BACL</name>
<proteinExistence type="predicted"/>
<evidence type="ECO:0000313" key="2">
    <source>
        <dbReference type="Proteomes" id="UP000600565"/>
    </source>
</evidence>
<dbReference type="Proteomes" id="UP000600565">
    <property type="component" value="Unassembled WGS sequence"/>
</dbReference>
<dbReference type="RefSeq" id="WP_191704842.1">
    <property type="nucleotide sequence ID" value="NZ_JACSPW010000015.1"/>
</dbReference>
<protein>
    <submittedName>
        <fullName evidence="1">Uncharacterized protein</fullName>
    </submittedName>
</protein>
<keyword evidence="2" id="KW-1185">Reference proteome</keyword>
<dbReference type="EMBL" id="JACSPW010000015">
    <property type="protein sequence ID" value="MBD8034340.1"/>
    <property type="molecule type" value="Genomic_DNA"/>
</dbReference>
<organism evidence="1 2">
    <name type="scientific">Solibacillus merdavium</name>
    <dbReference type="NCBI Taxonomy" id="2762218"/>
    <lineage>
        <taxon>Bacteria</taxon>
        <taxon>Bacillati</taxon>
        <taxon>Bacillota</taxon>
        <taxon>Bacilli</taxon>
        <taxon>Bacillales</taxon>
        <taxon>Caryophanaceae</taxon>
        <taxon>Solibacillus</taxon>
    </lineage>
</organism>
<sequence length="172" mass="19154">MQPLIRKIEAIVISIGVQSGMGTIEAVSEKDESKKAIFQITSKTPLMTKDGYQIGISAIPVKAKIIVFVDSKSPSPMVSPPHITPLLVIFDQYDKKGEVCVGAFDKMLYCEQLNLKLHINESTEIVDLTGKRVDRSELTEKMLFVFYDRATRSMPVQANPSKLIVTSIEHTK</sequence>
<accession>A0ABR8XQX0</accession>
<evidence type="ECO:0000313" key="1">
    <source>
        <dbReference type="EMBL" id="MBD8034340.1"/>
    </source>
</evidence>
<gene>
    <name evidence="1" type="ORF">H9632_14810</name>
</gene>